<evidence type="ECO:0000259" key="1">
    <source>
        <dbReference type="Pfam" id="PF01580"/>
    </source>
</evidence>
<keyword evidence="2" id="KW-0067">ATP-binding</keyword>
<dbReference type="Gene3D" id="3.40.50.300">
    <property type="entry name" value="P-loop containing nucleotide triphosphate hydrolases"/>
    <property type="match status" value="2"/>
</dbReference>
<sequence length="1038" mass="111703">MTADPVSTAAVDYLQRARLVPPLSGVPGGTTPFDVRRVVRVAGAGEPLRAPAVSSAASEDGGRAGSSPELPILPLLVGLAGARAPVAFLLDGHDQNVSVRLGTWARDGVDEAELDARQATLLAVLDGCYPALNLAAAGVAASRLPYGALGLGVPSPPAIDPRDGALPVDRLVRSMNGLRWAALVLATPADGDTLGADRNLVLNEMRSVASAVEARGIASPLAEHYLAMLRARLEALADAQARGGWRTAVYLFGERAGDLAALSAAWRAVHSGVKSLPEPVRTIAHPLAAELGTGWALPDVGEQPGPNLYRHPYGAQTLLSSAQLAAYVHLPNVETPGFAISPAPRFDTVVPSVDDRSPHLVVGEVMQHLRTTGGAYRAPLRSLTRHVFVPGTTGAGKTNTIMGLLLEAASHDVPFMVIEPAKTEYRALIGHPVLGPGMQIFTAGKAMVAPFVLNPFEVPPGTTVGEHLDLLRAVFMASFGMWTPLPQILERCLHEIYLDRGWDLRTNENTRLGGSGPDATSDVFPTLSDLVAKVGEVIPALGYDDRIAGDMRASLLTRLESLRRGAKGSMLDVARSLPPQVLFERPTVVELDALGDEGDKAFFAGLLLIRLVEHRRARGQSQDLTHLLVVEEAHRLLANVPAQSSEESANPRGQAVETFSNLLSEIRAYGQGVIIADQIPVRLAPDVIKNTNLKIAHRIISADDRVALAGAMAMDEPQAKALTTLRTGQAVVFSGGEDAPLMVRVPPVKDALAPQPPPDAHVREHMARWREEGSFAPLFLSRPFCGETCAAPPVCDAARALAADTYAQRVLSRLVTSAIDDPGAFDRLWDDLTAAVRARRPSAVPDEELLRAFAGHGADWLATRRGIQGAWTYADTAEFRDRLRALLLDRLDAADRNTAALIDVLRQTVHRLSARRFEPYPACHLVCTQDPPLCLYRSAVADLVAGRRYRTGWLEADHADASSEDKRRRQTWEVCQDAAYEMIEFPAEDMPEESRAALDVAARRVCLCFEQQMLADDDRKAPRTIRRILARVMGEAGL</sequence>
<dbReference type="SUPFAM" id="SSF52540">
    <property type="entry name" value="P-loop containing nucleoside triphosphate hydrolases"/>
    <property type="match status" value="1"/>
</dbReference>
<dbReference type="GO" id="GO:0003677">
    <property type="term" value="F:DNA binding"/>
    <property type="evidence" value="ECO:0007669"/>
    <property type="project" value="InterPro"/>
</dbReference>
<dbReference type="PANTHER" id="PTHR30121:SF11">
    <property type="entry name" value="AAA+ ATPASE DOMAIN-CONTAINING PROTEIN"/>
    <property type="match status" value="1"/>
</dbReference>
<dbReference type="GO" id="GO:0005524">
    <property type="term" value="F:ATP binding"/>
    <property type="evidence" value="ECO:0007669"/>
    <property type="project" value="UniProtKB-KW"/>
</dbReference>
<dbReference type="InterPro" id="IPR002543">
    <property type="entry name" value="FtsK_dom"/>
</dbReference>
<protein>
    <submittedName>
        <fullName evidence="2">ATP-binding protein</fullName>
    </submittedName>
</protein>
<dbReference type="InterPro" id="IPR051162">
    <property type="entry name" value="T4SS_component"/>
</dbReference>
<reference evidence="2 3" key="1">
    <citation type="submission" date="2020-01" db="EMBL/GenBank/DDBJ databases">
        <title>Herbidospora sp. NEAU-GS84 nov., a novel actinomycete isolated from soil.</title>
        <authorList>
            <person name="Han L."/>
        </authorList>
    </citation>
    <scope>NUCLEOTIDE SEQUENCE [LARGE SCALE GENOMIC DNA]</scope>
    <source>
        <strain evidence="2 3">NEAU-GS84</strain>
    </source>
</reference>
<accession>A0A7C9N0G9</accession>
<comment type="caution">
    <text evidence="2">The sequence shown here is derived from an EMBL/GenBank/DDBJ whole genome shotgun (WGS) entry which is preliminary data.</text>
</comment>
<name>A0A7C9N0G9_9ACTN</name>
<keyword evidence="2" id="KW-0547">Nucleotide-binding</keyword>
<dbReference type="EMBL" id="WXEW01000009">
    <property type="protein sequence ID" value="NAS25731.1"/>
    <property type="molecule type" value="Genomic_DNA"/>
</dbReference>
<gene>
    <name evidence="2" type="ORF">GT755_29125</name>
</gene>
<keyword evidence="3" id="KW-1185">Reference proteome</keyword>
<proteinExistence type="predicted"/>
<dbReference type="AlphaFoldDB" id="A0A7C9N0G9"/>
<dbReference type="InterPro" id="IPR027417">
    <property type="entry name" value="P-loop_NTPase"/>
</dbReference>
<evidence type="ECO:0000313" key="3">
    <source>
        <dbReference type="Proteomes" id="UP000479526"/>
    </source>
</evidence>
<dbReference type="Pfam" id="PF01580">
    <property type="entry name" value="FtsK_SpoIIIE"/>
    <property type="match status" value="1"/>
</dbReference>
<organism evidence="2 3">
    <name type="scientific">Herbidospora solisilvae</name>
    <dbReference type="NCBI Taxonomy" id="2696284"/>
    <lineage>
        <taxon>Bacteria</taxon>
        <taxon>Bacillati</taxon>
        <taxon>Actinomycetota</taxon>
        <taxon>Actinomycetes</taxon>
        <taxon>Streptosporangiales</taxon>
        <taxon>Streptosporangiaceae</taxon>
        <taxon>Herbidospora</taxon>
    </lineage>
</organism>
<evidence type="ECO:0000313" key="2">
    <source>
        <dbReference type="EMBL" id="NAS25731.1"/>
    </source>
</evidence>
<dbReference type="PANTHER" id="PTHR30121">
    <property type="entry name" value="UNCHARACTERIZED PROTEIN YJGR-RELATED"/>
    <property type="match status" value="1"/>
</dbReference>
<dbReference type="Proteomes" id="UP000479526">
    <property type="component" value="Unassembled WGS sequence"/>
</dbReference>
<feature type="domain" description="FtsK" evidence="1">
    <location>
        <begin position="376"/>
        <end position="433"/>
    </location>
</feature>
<dbReference type="RefSeq" id="WP_161482771.1">
    <property type="nucleotide sequence ID" value="NZ_WXEW01000009.1"/>
</dbReference>